<organism evidence="1 2">
    <name type="scientific">Lysobacter niastensis</name>
    <dbReference type="NCBI Taxonomy" id="380629"/>
    <lineage>
        <taxon>Bacteria</taxon>
        <taxon>Pseudomonadati</taxon>
        <taxon>Pseudomonadota</taxon>
        <taxon>Gammaproteobacteria</taxon>
        <taxon>Lysobacterales</taxon>
        <taxon>Lysobacteraceae</taxon>
        <taxon>Lysobacter</taxon>
    </lineage>
</organism>
<gene>
    <name evidence="1" type="ORF">IU514_10595</name>
</gene>
<keyword evidence="2" id="KW-1185">Reference proteome</keyword>
<protein>
    <recommendedName>
        <fullName evidence="3">Co-chaperone DjlA N-terminal domain-containing protein</fullName>
    </recommendedName>
</protein>
<dbReference type="Proteomes" id="UP001429984">
    <property type="component" value="Unassembled WGS sequence"/>
</dbReference>
<accession>A0ABS0BA04</accession>
<name>A0ABS0BA04_9GAMM</name>
<evidence type="ECO:0000313" key="2">
    <source>
        <dbReference type="Proteomes" id="UP001429984"/>
    </source>
</evidence>
<dbReference type="RefSeq" id="WP_194931072.1">
    <property type="nucleotide sequence ID" value="NZ_JADLZT010000005.1"/>
</dbReference>
<sequence length="88" mass="9665">MSKESRDFLEMAFHSVRCFGDDGRLDATELGKILAIAERDGVTDANELRVLSNIIARIRPDEIDTAMKAQLTAIARKFGIQVPEGTSA</sequence>
<comment type="caution">
    <text evidence="1">The sequence shown here is derived from an EMBL/GenBank/DDBJ whole genome shotgun (WGS) entry which is preliminary data.</text>
</comment>
<evidence type="ECO:0008006" key="3">
    <source>
        <dbReference type="Google" id="ProtNLM"/>
    </source>
</evidence>
<evidence type="ECO:0000313" key="1">
    <source>
        <dbReference type="EMBL" id="MBF6024477.1"/>
    </source>
</evidence>
<proteinExistence type="predicted"/>
<dbReference type="EMBL" id="JADLZT010000005">
    <property type="protein sequence ID" value="MBF6024477.1"/>
    <property type="molecule type" value="Genomic_DNA"/>
</dbReference>
<reference evidence="1 2" key="1">
    <citation type="submission" date="2020-11" db="EMBL/GenBank/DDBJ databases">
        <title>Draft Genome Sequence and Secondary Metabolite Biosynthetic Potential of the Lysobacter niastensis Type strain DSM 18481.</title>
        <authorList>
            <person name="Turrini P."/>
            <person name="Artuso I."/>
            <person name="Tescari M."/>
            <person name="Lugli G.A."/>
            <person name="Frangipani E."/>
            <person name="Ventura M."/>
            <person name="Visca P."/>
        </authorList>
    </citation>
    <scope>NUCLEOTIDE SEQUENCE [LARGE SCALE GENOMIC DNA]</scope>
    <source>
        <strain evidence="1 2">DSM 18481</strain>
    </source>
</reference>